<sequence length="67" mass="6836">ERPRRRAAAASDPSSSAASAISIASSRSMLSDPAIEPAIQRAFRRGTQGTTSPASGAGRALQAQEVP</sequence>
<feature type="compositionally biased region" description="Low complexity" evidence="1">
    <location>
        <begin position="8"/>
        <end position="28"/>
    </location>
</feature>
<gene>
    <name evidence="2" type="ORF">HMPREF0731_3712</name>
</gene>
<organism evidence="2 3">
    <name type="scientific">Pseudoroseomonas cervicalis ATCC 49957</name>
    <dbReference type="NCBI Taxonomy" id="525371"/>
    <lineage>
        <taxon>Bacteria</taxon>
        <taxon>Pseudomonadati</taxon>
        <taxon>Pseudomonadota</taxon>
        <taxon>Alphaproteobacteria</taxon>
        <taxon>Acetobacterales</taxon>
        <taxon>Roseomonadaceae</taxon>
        <taxon>Roseomonas</taxon>
    </lineage>
</organism>
<keyword evidence="3" id="KW-1185">Reference proteome</keyword>
<evidence type="ECO:0000313" key="2">
    <source>
        <dbReference type="EMBL" id="EFH10064.1"/>
    </source>
</evidence>
<feature type="non-terminal residue" evidence="2">
    <location>
        <position position="1"/>
    </location>
</feature>
<comment type="caution">
    <text evidence="2">The sequence shown here is derived from an EMBL/GenBank/DDBJ whole genome shotgun (WGS) entry which is preliminary data.</text>
</comment>
<evidence type="ECO:0000256" key="1">
    <source>
        <dbReference type="SAM" id="MobiDB-lite"/>
    </source>
</evidence>
<dbReference type="AlphaFoldDB" id="D5RRK0"/>
<protein>
    <submittedName>
        <fullName evidence="2">Uncharacterized protein</fullName>
    </submittedName>
</protein>
<dbReference type="EMBL" id="ADVL01000705">
    <property type="protein sequence ID" value="EFH10064.1"/>
    <property type="molecule type" value="Genomic_DNA"/>
</dbReference>
<dbReference type="Proteomes" id="UP000005324">
    <property type="component" value="Unassembled WGS sequence"/>
</dbReference>
<evidence type="ECO:0000313" key="3">
    <source>
        <dbReference type="Proteomes" id="UP000005324"/>
    </source>
</evidence>
<name>D5RRK0_9PROT</name>
<feature type="region of interest" description="Disordered" evidence="1">
    <location>
        <begin position="1"/>
        <end position="67"/>
    </location>
</feature>
<reference evidence="2 3" key="1">
    <citation type="submission" date="2010-04" db="EMBL/GenBank/DDBJ databases">
        <authorList>
            <person name="Qin X."/>
            <person name="Bachman B."/>
            <person name="Battles P."/>
            <person name="Bell A."/>
            <person name="Bess C."/>
            <person name="Bickham C."/>
            <person name="Chaboub L."/>
            <person name="Chen D."/>
            <person name="Coyle M."/>
            <person name="Deiros D.R."/>
            <person name="Dinh H."/>
            <person name="Forbes L."/>
            <person name="Fowler G."/>
            <person name="Francisco L."/>
            <person name="Fu Q."/>
            <person name="Gubbala S."/>
            <person name="Hale W."/>
            <person name="Han Y."/>
            <person name="Hemphill L."/>
            <person name="Highlander S.K."/>
            <person name="Hirani K."/>
            <person name="Hogues M."/>
            <person name="Jackson L."/>
            <person name="Jakkamsetti A."/>
            <person name="Javaid M."/>
            <person name="Jiang H."/>
            <person name="Korchina V."/>
            <person name="Kovar C."/>
            <person name="Lara F."/>
            <person name="Lee S."/>
            <person name="Mata R."/>
            <person name="Mathew T."/>
            <person name="Moen C."/>
            <person name="Morales K."/>
            <person name="Munidasa M."/>
            <person name="Nazareth L."/>
            <person name="Ngo R."/>
            <person name="Nguyen L."/>
            <person name="Okwuonu G."/>
            <person name="Ongeri F."/>
            <person name="Patil S."/>
            <person name="Petrosino J."/>
            <person name="Pham C."/>
            <person name="Pham P."/>
            <person name="Pu L.-L."/>
            <person name="Puazo M."/>
            <person name="Raj R."/>
            <person name="Reid J."/>
            <person name="Rouhana J."/>
            <person name="Saada N."/>
            <person name="Shang Y."/>
            <person name="Simmons D."/>
            <person name="Thornton R."/>
            <person name="Warren J."/>
            <person name="Weissenberger G."/>
            <person name="Zhang J."/>
            <person name="Zhang L."/>
            <person name="Zhou C."/>
            <person name="Zhu D."/>
            <person name="Muzny D."/>
            <person name="Worley K."/>
            <person name="Gibbs R."/>
        </authorList>
    </citation>
    <scope>NUCLEOTIDE SEQUENCE [LARGE SCALE GENOMIC DNA]</scope>
    <source>
        <strain evidence="2 3">ATCC 49957</strain>
    </source>
</reference>
<proteinExistence type="predicted"/>
<accession>D5RRK0</accession>
<dbReference type="HOGENOM" id="CLU_2818784_0_0_5"/>